<dbReference type="FunFam" id="2.60.210.10:FF:000011">
    <property type="entry name" value="Ubiquitin carboxyl-terminal hydrolase 7"/>
    <property type="match status" value="1"/>
</dbReference>
<dbReference type="Gene3D" id="3.10.20.90">
    <property type="entry name" value="Phosphatidylinositol 3-kinase Catalytic Subunit, Chain A, domain 1"/>
    <property type="match status" value="2"/>
</dbReference>
<dbReference type="SMART" id="SM00061">
    <property type="entry name" value="MATH"/>
    <property type="match status" value="1"/>
</dbReference>
<evidence type="ECO:0000256" key="3">
    <source>
        <dbReference type="ARBA" id="ARBA00012759"/>
    </source>
</evidence>
<comment type="catalytic activity">
    <reaction evidence="1">
        <text>Thiol-dependent hydrolysis of ester, thioester, amide, peptide and isopeptide bonds formed by the C-terminal Gly of ubiquitin (a 76-residue protein attached to proteins as an intracellular targeting signal).</text>
        <dbReference type="EC" id="3.4.19.12"/>
    </reaction>
</comment>
<keyword evidence="5" id="KW-0833">Ubl conjugation pathway</keyword>
<dbReference type="PANTHER" id="PTHR24006:SF644">
    <property type="entry name" value="UBIQUITIN CARBOXYL-TERMINAL HYDROLASE 7"/>
    <property type="match status" value="1"/>
</dbReference>
<dbReference type="InterPro" id="IPR008974">
    <property type="entry name" value="TRAF-like"/>
</dbReference>
<feature type="chain" id="PRO_5023010810" description="ubiquitinyl hydrolase 1" evidence="9">
    <location>
        <begin position="24"/>
        <end position="1257"/>
    </location>
</feature>
<dbReference type="AlphaFoldDB" id="A0A5B0MFM9"/>
<dbReference type="Proteomes" id="UP000325313">
    <property type="component" value="Unassembled WGS sequence"/>
</dbReference>
<comment type="similarity">
    <text evidence="2">Belongs to the peptidase C19 family.</text>
</comment>
<keyword evidence="6 12" id="KW-0378">Hydrolase</keyword>
<dbReference type="InterPro" id="IPR029346">
    <property type="entry name" value="USP_C"/>
</dbReference>
<feature type="domain" description="USP" evidence="11">
    <location>
        <begin position="253"/>
        <end position="554"/>
    </location>
</feature>
<dbReference type="GO" id="GO:0005829">
    <property type="term" value="C:cytosol"/>
    <property type="evidence" value="ECO:0007669"/>
    <property type="project" value="TreeGrafter"/>
</dbReference>
<comment type="caution">
    <text evidence="12">The sequence shown here is derived from an EMBL/GenBank/DDBJ whole genome shotgun (WGS) entry which is preliminary data.</text>
</comment>
<dbReference type="Gene3D" id="3.90.70.10">
    <property type="entry name" value="Cysteine proteinases"/>
    <property type="match status" value="1"/>
</dbReference>
<keyword evidence="9" id="KW-0732">Signal</keyword>
<evidence type="ECO:0000259" key="10">
    <source>
        <dbReference type="PROSITE" id="PS50144"/>
    </source>
</evidence>
<keyword evidence="4" id="KW-0645">Protease</keyword>
<dbReference type="InterPro" id="IPR024729">
    <property type="entry name" value="USP7_ICP0-binding_dom"/>
</dbReference>
<dbReference type="GO" id="GO:0031647">
    <property type="term" value="P:regulation of protein stability"/>
    <property type="evidence" value="ECO:0007669"/>
    <property type="project" value="TreeGrafter"/>
</dbReference>
<proteinExistence type="inferred from homology"/>
<dbReference type="EMBL" id="VDEP01000472">
    <property type="protein sequence ID" value="KAA1075432.1"/>
    <property type="molecule type" value="Genomic_DNA"/>
</dbReference>
<dbReference type="Gene3D" id="2.60.210.10">
    <property type="entry name" value="Apoptosis, Tumor Necrosis Factor Receptor Associated Protein 2, Chain A"/>
    <property type="match status" value="1"/>
</dbReference>
<feature type="domain" description="MATH" evidence="10">
    <location>
        <begin position="92"/>
        <end position="227"/>
    </location>
</feature>
<organism evidence="12 13">
    <name type="scientific">Puccinia graminis f. sp. tritici</name>
    <dbReference type="NCBI Taxonomy" id="56615"/>
    <lineage>
        <taxon>Eukaryota</taxon>
        <taxon>Fungi</taxon>
        <taxon>Dikarya</taxon>
        <taxon>Basidiomycota</taxon>
        <taxon>Pucciniomycotina</taxon>
        <taxon>Pucciniomycetes</taxon>
        <taxon>Pucciniales</taxon>
        <taxon>Pucciniaceae</taxon>
        <taxon>Puccinia</taxon>
    </lineage>
</organism>
<evidence type="ECO:0000256" key="1">
    <source>
        <dbReference type="ARBA" id="ARBA00000707"/>
    </source>
</evidence>
<reference evidence="12 13" key="1">
    <citation type="submission" date="2019-05" db="EMBL/GenBank/DDBJ databases">
        <title>Emergence of the Ug99 lineage of the wheat stem rust pathogen through somatic hybridization.</title>
        <authorList>
            <person name="Li F."/>
            <person name="Upadhyaya N.M."/>
            <person name="Sperschneider J."/>
            <person name="Matny O."/>
            <person name="Nguyen-Phuc H."/>
            <person name="Mago R."/>
            <person name="Raley C."/>
            <person name="Miller M.E."/>
            <person name="Silverstein K.A.T."/>
            <person name="Henningsen E."/>
            <person name="Hirsch C.D."/>
            <person name="Visser B."/>
            <person name="Pretorius Z.A."/>
            <person name="Steffenson B.J."/>
            <person name="Schwessinger B."/>
            <person name="Dodds P.N."/>
            <person name="Figueroa M."/>
        </authorList>
    </citation>
    <scope>NUCLEOTIDE SEQUENCE [LARGE SCALE GENOMIC DNA]</scope>
    <source>
        <strain evidence="12 13">Ug99</strain>
    </source>
</reference>
<dbReference type="Pfam" id="PF00443">
    <property type="entry name" value="UCH"/>
    <property type="match status" value="1"/>
</dbReference>
<dbReference type="PROSITE" id="PS50235">
    <property type="entry name" value="USP_3"/>
    <property type="match status" value="1"/>
</dbReference>
<dbReference type="Pfam" id="PF22486">
    <property type="entry name" value="MATH_2"/>
    <property type="match status" value="1"/>
</dbReference>
<accession>A0A5B0MFM9</accession>
<evidence type="ECO:0000256" key="7">
    <source>
        <dbReference type="ARBA" id="ARBA00022807"/>
    </source>
</evidence>
<dbReference type="PROSITE" id="PS50144">
    <property type="entry name" value="MATH"/>
    <property type="match status" value="1"/>
</dbReference>
<dbReference type="InterPro" id="IPR038765">
    <property type="entry name" value="Papain-like_cys_pep_sf"/>
</dbReference>
<dbReference type="EC" id="3.4.19.12" evidence="3"/>
<dbReference type="Pfam" id="PF14533">
    <property type="entry name" value="USP7_C2"/>
    <property type="match status" value="1"/>
</dbReference>
<dbReference type="GO" id="GO:0005634">
    <property type="term" value="C:nucleus"/>
    <property type="evidence" value="ECO:0007669"/>
    <property type="project" value="TreeGrafter"/>
</dbReference>
<dbReference type="InterPro" id="IPR001394">
    <property type="entry name" value="Peptidase_C19_UCH"/>
</dbReference>
<keyword evidence="7" id="KW-0788">Thiol protease</keyword>
<gene>
    <name evidence="12" type="primary">USP7_7</name>
    <name evidence="12" type="ORF">PGTUg99_001514</name>
</gene>
<evidence type="ECO:0000259" key="11">
    <source>
        <dbReference type="PROSITE" id="PS50235"/>
    </source>
</evidence>
<name>A0A5B0MFM9_PUCGR</name>
<feature type="signal peptide" evidence="9">
    <location>
        <begin position="1"/>
        <end position="23"/>
    </location>
</feature>
<evidence type="ECO:0000256" key="9">
    <source>
        <dbReference type="SAM" id="SignalP"/>
    </source>
</evidence>
<evidence type="ECO:0000256" key="6">
    <source>
        <dbReference type="ARBA" id="ARBA00022801"/>
    </source>
</evidence>
<evidence type="ECO:0000313" key="12">
    <source>
        <dbReference type="EMBL" id="KAA1075432.1"/>
    </source>
</evidence>
<evidence type="ECO:0000313" key="13">
    <source>
        <dbReference type="Proteomes" id="UP000325313"/>
    </source>
</evidence>
<dbReference type="PANTHER" id="PTHR24006">
    <property type="entry name" value="UBIQUITIN CARBOXYL-TERMINAL HYDROLASE"/>
    <property type="match status" value="1"/>
</dbReference>
<feature type="region of interest" description="Disordered" evidence="8">
    <location>
        <begin position="1217"/>
        <end position="1257"/>
    </location>
</feature>
<dbReference type="InterPro" id="IPR002083">
    <property type="entry name" value="MATH/TRAF_dom"/>
</dbReference>
<dbReference type="GO" id="GO:0016579">
    <property type="term" value="P:protein deubiquitination"/>
    <property type="evidence" value="ECO:0007669"/>
    <property type="project" value="InterPro"/>
</dbReference>
<sequence>MVYLHHHVVWAWVLVASQVRISSGPGGQLQGRIPAEARPCPAVPRRYRDAALASKGKKTKFTRTTTATVSVDDTNAFAHKYLLNYGIPVEDLKKHSWKISGFEKTLTLRLFGVESDTFTAGGHEWNILCRPQNCVQEEEVNVSIYLNCKGPKQLAKNWHVCAQFIFAISNPNDGTCYLQHGGKARFSDSTQILGFSKFAELDKLLGPDDSRVKPIIENHEAVVTAFVQVFKDETGFLWHDFVNYDSKKETGYVSLKNHGGAGYLNPLLQLLFSNTYLRKAVYQIPTEHDGPDSVALTLQRIFYELQTSDKAVGIAQLTKSLSAWKSLDVSQSQVVHEFMRMLQHELQSRTKNTSVDGFFQYLFVGKCKRYIKCINVDHESSQEENFSDVQLDIKDFQGRPFKTLQESLKAYVAPQKIDGDKKHYAGDDHGLQDANEGTVFIEFPPVLHLHLNRFEYNFQEDKQIKIDDPLEFPSKLDLAPYLDESADKTANWNYRLQGVLVHSGEAQEIKYFAFIQPHPQSKWYKFDDDRVIPVTAGEVLKSSTNVHMLVYIRESKEAAIRTTITQADTPTHLKSLLQQEQRLHEQKKKEDEERHLYLTTKIVTEETFRVFQGFDLALFDDKTMPPSDVPTFRVAKKQRFLDFKSTLARDLGYQPERIRLRPLLVPVDRPRAAVPENDQALTMEVIRDTAMASSTQDLKLYLEILDPEHEAEAAESEERQVMIMVKYFNVSDQALSGIGHFWVKEGQRVADLVSLINARMKFPKGSRLKMYEERRPGRIVLMDPNTTFGEAQMLDGDIICFEIEFSDEELEKLGRQHAYLDPVSFYDFLANRVLVRFKPRHTNMAKMIEFDIPLSKTLTYSQMAHLVGKRLHRNPARLRFINSEQGDPHHVIRRRGTVADMIESSDNDCINNILFYELLDLPADEVEANRKVKITWTGAHNREDGNYLFLMPKTASIQDVIDKLMQLSTFITFSKNSTRKIKLFTFHDGQIEKQFSGEELLINVADLENLHATELKTVTTQYDPVAMLKMLQFVKKLNVDGTNHQTWLKTVESILGMTTGKVNLLTSPDQTIGCAEDLIIKQAIAASVDDALVLTVVEAESGMEAFEKIQKHWGSRNKQVMIMKEILQTRFKICDATADIGSHFQVIKNLAGRLFKSGFELTKESFIGLLFHLSLPRLDIPPFGNISRRIDARPGGAATISNDQLVQLAQTELQKFRKNRKTTSATSNSNPTEPSSSTGKSINRGPQTSKPCHNCSH</sequence>
<dbReference type="InterPro" id="IPR050164">
    <property type="entry name" value="Peptidase_C19"/>
</dbReference>
<dbReference type="GO" id="GO:0004843">
    <property type="term" value="F:cysteine-type deubiquitinase activity"/>
    <property type="evidence" value="ECO:0007669"/>
    <property type="project" value="UniProtKB-EC"/>
</dbReference>
<evidence type="ECO:0000256" key="5">
    <source>
        <dbReference type="ARBA" id="ARBA00022786"/>
    </source>
</evidence>
<feature type="compositionally biased region" description="Polar residues" evidence="8">
    <location>
        <begin position="1239"/>
        <end position="1257"/>
    </location>
</feature>
<evidence type="ECO:0000256" key="2">
    <source>
        <dbReference type="ARBA" id="ARBA00009085"/>
    </source>
</evidence>
<dbReference type="SUPFAM" id="SSF54001">
    <property type="entry name" value="Cysteine proteinases"/>
    <property type="match status" value="1"/>
</dbReference>
<dbReference type="GO" id="GO:0006508">
    <property type="term" value="P:proteolysis"/>
    <property type="evidence" value="ECO:0007669"/>
    <property type="project" value="UniProtKB-KW"/>
</dbReference>
<dbReference type="Pfam" id="PF12436">
    <property type="entry name" value="USP7_ICP0_bdg"/>
    <property type="match status" value="1"/>
</dbReference>
<dbReference type="SUPFAM" id="SSF49599">
    <property type="entry name" value="TRAF domain-like"/>
    <property type="match status" value="1"/>
</dbReference>
<dbReference type="InterPro" id="IPR028889">
    <property type="entry name" value="USP"/>
</dbReference>
<protein>
    <recommendedName>
        <fullName evidence="3">ubiquitinyl hydrolase 1</fullName>
        <ecNumber evidence="3">3.4.19.12</ecNumber>
    </recommendedName>
</protein>
<dbReference type="FunFam" id="3.10.20.90:FF:000215">
    <property type="entry name" value="Ubiquitin carboxyl-terminal hydrolase 7, variant"/>
    <property type="match status" value="1"/>
</dbReference>
<evidence type="ECO:0000256" key="4">
    <source>
        <dbReference type="ARBA" id="ARBA00022670"/>
    </source>
</evidence>
<feature type="compositionally biased region" description="Low complexity" evidence="8">
    <location>
        <begin position="1222"/>
        <end position="1238"/>
    </location>
</feature>
<evidence type="ECO:0000256" key="8">
    <source>
        <dbReference type="SAM" id="MobiDB-lite"/>
    </source>
</evidence>